<dbReference type="EMBL" id="NGAF01000028">
    <property type="protein sequence ID" value="OXR40656.1"/>
    <property type="molecule type" value="Genomic_DNA"/>
</dbReference>
<dbReference type="GO" id="GO:0007165">
    <property type="term" value="P:signal transduction"/>
    <property type="evidence" value="ECO:0007669"/>
    <property type="project" value="InterPro"/>
</dbReference>
<feature type="coiled-coil region" evidence="1">
    <location>
        <begin position="361"/>
        <end position="468"/>
    </location>
</feature>
<feature type="compositionally biased region" description="Basic and acidic residues" evidence="2">
    <location>
        <begin position="170"/>
        <end position="199"/>
    </location>
</feature>
<accession>A0A231GVL9</accession>
<feature type="compositionally biased region" description="Basic and acidic residues" evidence="2">
    <location>
        <begin position="474"/>
        <end position="489"/>
    </location>
</feature>
<feature type="region of interest" description="Disordered" evidence="2">
    <location>
        <begin position="468"/>
        <end position="525"/>
    </location>
</feature>
<feature type="region of interest" description="Disordered" evidence="2">
    <location>
        <begin position="320"/>
        <end position="361"/>
    </location>
</feature>
<feature type="region of interest" description="Disordered" evidence="2">
    <location>
        <begin position="166"/>
        <end position="199"/>
    </location>
</feature>
<name>A0A231GVL9_9NOCA</name>
<gene>
    <name evidence="4" type="ORF">B7C42_07213</name>
</gene>
<evidence type="ECO:0000313" key="4">
    <source>
        <dbReference type="EMBL" id="OXR40656.1"/>
    </source>
</evidence>
<keyword evidence="1" id="KW-0175">Coiled coil</keyword>
<comment type="caution">
    <text evidence="4">The sequence shown here is derived from an EMBL/GenBank/DDBJ whole genome shotgun (WGS) entry which is preliminary data.</text>
</comment>
<evidence type="ECO:0000256" key="2">
    <source>
        <dbReference type="SAM" id="MobiDB-lite"/>
    </source>
</evidence>
<dbReference type="PROSITE" id="PS50017">
    <property type="entry name" value="DEATH_DOMAIN"/>
    <property type="match status" value="1"/>
</dbReference>
<organism evidence="4 5">
    <name type="scientific">Nocardia cerradoensis</name>
    <dbReference type="NCBI Taxonomy" id="85688"/>
    <lineage>
        <taxon>Bacteria</taxon>
        <taxon>Bacillati</taxon>
        <taxon>Actinomycetota</taxon>
        <taxon>Actinomycetes</taxon>
        <taxon>Mycobacteriales</taxon>
        <taxon>Nocardiaceae</taxon>
        <taxon>Nocardia</taxon>
    </lineage>
</organism>
<evidence type="ECO:0000256" key="1">
    <source>
        <dbReference type="SAM" id="Coils"/>
    </source>
</evidence>
<dbReference type="Proteomes" id="UP000215506">
    <property type="component" value="Unassembled WGS sequence"/>
</dbReference>
<feature type="region of interest" description="Disordered" evidence="2">
    <location>
        <begin position="242"/>
        <end position="266"/>
    </location>
</feature>
<evidence type="ECO:0000259" key="3">
    <source>
        <dbReference type="PROSITE" id="PS50017"/>
    </source>
</evidence>
<dbReference type="RefSeq" id="WP_039782253.1">
    <property type="nucleotide sequence ID" value="NZ_JAAXOR010000008.1"/>
</dbReference>
<dbReference type="AlphaFoldDB" id="A0A231GVL9"/>
<dbReference type="InterPro" id="IPR000488">
    <property type="entry name" value="Death_dom"/>
</dbReference>
<sequence>MSDNEIDQISRESSRALREILNVARTWIEAHRNRNRYSGVRKLTRRERRDLAEAVRIEVGERRIAGAWADLRVSDYHREARELDWARNHMDLSRPDNQQWLAERTDRLDAIRHRIEHTLHTTALPLEQRGQVVQALDQIERQPAAVRIERLFTPLDDRSALAAREAAVTSERRTQQRQTEIERDLAVQREQQQRTDQARQLDTEAARLRAQLAGVEARRSELGTDGAAPFVASVGPDEYYGRDHDPALAPVPHQDRPRTASFVTREQAQQWVADRLNEYGNGSSRRDGQFVATMWDSRNPGPTGQSATGPLGMVRDEVTTWGPQQTPQRQRPPDRPTETRQPQPVPAPEPVAQESKQPDRLAEIERELRGLREDRDQLARRVEILQRGVDAVTADRDDHKRKLAAATAQVEALKNANLGQTRELEELRQNGLKLVKVTVDRDRFKTERDQYLSERDKFKAERDEAVQKLAQSTPKRDRYGSAERIDADAKAGNTAPTAREVLHEITETSGNGHTRPARNGIERSR</sequence>
<reference evidence="4 5" key="1">
    <citation type="submission" date="2017-07" db="EMBL/GenBank/DDBJ databases">
        <title>First draft Genome Sequence of Nocardia cerradoensis isolated from human infection.</title>
        <authorList>
            <person name="Carrasco G."/>
        </authorList>
    </citation>
    <scope>NUCLEOTIDE SEQUENCE [LARGE SCALE GENOMIC DNA]</scope>
    <source>
        <strain evidence="4 5">CNM20130759</strain>
    </source>
</reference>
<evidence type="ECO:0000313" key="5">
    <source>
        <dbReference type="Proteomes" id="UP000215506"/>
    </source>
</evidence>
<feature type="domain" description="Death" evidence="3">
    <location>
        <begin position="1"/>
        <end position="59"/>
    </location>
</feature>
<keyword evidence="5" id="KW-1185">Reference proteome</keyword>
<proteinExistence type="predicted"/>
<protein>
    <recommendedName>
        <fullName evidence="3">Death domain-containing protein</fullName>
    </recommendedName>
</protein>